<feature type="region of interest" description="Disordered" evidence="1">
    <location>
        <begin position="1"/>
        <end position="35"/>
    </location>
</feature>
<evidence type="ECO:0000313" key="4">
    <source>
        <dbReference type="Proteomes" id="UP001152523"/>
    </source>
</evidence>
<comment type="caution">
    <text evidence="3">The sequence shown here is derived from an EMBL/GenBank/DDBJ whole genome shotgun (WGS) entry which is preliminary data.</text>
</comment>
<dbReference type="Pfam" id="PF14303">
    <property type="entry name" value="NAM-associated"/>
    <property type="match status" value="1"/>
</dbReference>
<sequence>MDSGSNPFPSSQHPNHANLSNQIPNQFTPISHQFQPPYQLNPLNGSYPLYNIPYGSQFSFQNLLNTPIISSEPTETHSSHGGGRRNPKVVHDSSNTSQPFTPKRDYWSSEEDVALTTAWLSISMDPDVGNNQKLTTMWERILQVWRDIMGDKFTNARNSNSIQCRWNKMQKAINKFHAIYEKLGRHPQSGSNPEDLKTNALRMYERLSSSGNKKKEFMYVHCWELLITNPKWCTSQLSKSSAADKDGLVNGNTVVTNKNTPNVRNCSVEPEKLTCDDVVRPEGRKSCKERKRKLNSENGVIEVLSKLQCTFDKQVEFNMAEMELKKELMRKEIELKENSQKMKMKDQEMRERAQKRLEQERVMNVDLSKLSPTARATYEMLQAQISKEWGIGSFYT</sequence>
<accession>A0AAV0CFB4</accession>
<proteinExistence type="predicted"/>
<dbReference type="InterPro" id="IPR029466">
    <property type="entry name" value="NAM-associated_C"/>
</dbReference>
<dbReference type="EMBL" id="CAMAPF010000028">
    <property type="protein sequence ID" value="CAH9075158.1"/>
    <property type="molecule type" value="Genomic_DNA"/>
</dbReference>
<feature type="domain" description="No apical meristem-associated C-terminal" evidence="2">
    <location>
        <begin position="215"/>
        <end position="385"/>
    </location>
</feature>
<evidence type="ECO:0000256" key="1">
    <source>
        <dbReference type="SAM" id="MobiDB-lite"/>
    </source>
</evidence>
<evidence type="ECO:0000313" key="3">
    <source>
        <dbReference type="EMBL" id="CAH9075158.1"/>
    </source>
</evidence>
<dbReference type="Proteomes" id="UP001152523">
    <property type="component" value="Unassembled WGS sequence"/>
</dbReference>
<reference evidence="3" key="1">
    <citation type="submission" date="2022-07" db="EMBL/GenBank/DDBJ databases">
        <authorList>
            <person name="Macas J."/>
            <person name="Novak P."/>
            <person name="Neumann P."/>
        </authorList>
    </citation>
    <scope>NUCLEOTIDE SEQUENCE</scope>
</reference>
<dbReference type="AlphaFoldDB" id="A0AAV0CFB4"/>
<organism evidence="3 4">
    <name type="scientific">Cuscuta epithymum</name>
    <dbReference type="NCBI Taxonomy" id="186058"/>
    <lineage>
        <taxon>Eukaryota</taxon>
        <taxon>Viridiplantae</taxon>
        <taxon>Streptophyta</taxon>
        <taxon>Embryophyta</taxon>
        <taxon>Tracheophyta</taxon>
        <taxon>Spermatophyta</taxon>
        <taxon>Magnoliopsida</taxon>
        <taxon>eudicotyledons</taxon>
        <taxon>Gunneridae</taxon>
        <taxon>Pentapetalae</taxon>
        <taxon>asterids</taxon>
        <taxon>lamiids</taxon>
        <taxon>Solanales</taxon>
        <taxon>Convolvulaceae</taxon>
        <taxon>Cuscuteae</taxon>
        <taxon>Cuscuta</taxon>
        <taxon>Cuscuta subgen. Cuscuta</taxon>
    </lineage>
</organism>
<dbReference type="PANTHER" id="PTHR45023:SF4">
    <property type="entry name" value="GLYCINE-RICH PROTEIN-RELATED"/>
    <property type="match status" value="1"/>
</dbReference>
<name>A0AAV0CFB4_9ASTE</name>
<evidence type="ECO:0000259" key="2">
    <source>
        <dbReference type="Pfam" id="PF14303"/>
    </source>
</evidence>
<keyword evidence="4" id="KW-1185">Reference proteome</keyword>
<protein>
    <recommendedName>
        <fullName evidence="2">No apical meristem-associated C-terminal domain-containing protein</fullName>
    </recommendedName>
</protein>
<feature type="region of interest" description="Disordered" evidence="1">
    <location>
        <begin position="70"/>
        <end position="105"/>
    </location>
</feature>
<dbReference type="PANTHER" id="PTHR45023">
    <property type="match status" value="1"/>
</dbReference>
<gene>
    <name evidence="3" type="ORF">CEPIT_LOCUS5257</name>
</gene>